<evidence type="ECO:0000256" key="3">
    <source>
        <dbReference type="ARBA" id="ARBA00023004"/>
    </source>
</evidence>
<dbReference type="GO" id="GO:0016705">
    <property type="term" value="F:oxidoreductase activity, acting on paired donors, with incorporation or reduction of molecular oxygen"/>
    <property type="evidence" value="ECO:0007669"/>
    <property type="project" value="UniProtKB-ARBA"/>
</dbReference>
<dbReference type="Pfam" id="PF00355">
    <property type="entry name" value="Rieske"/>
    <property type="match status" value="1"/>
</dbReference>
<organism evidence="6 7">
    <name type="scientific">Paenibacillus hemerocallicola</name>
    <dbReference type="NCBI Taxonomy" id="1172614"/>
    <lineage>
        <taxon>Bacteria</taxon>
        <taxon>Bacillati</taxon>
        <taxon>Bacillota</taxon>
        <taxon>Bacilli</taxon>
        <taxon>Bacillales</taxon>
        <taxon>Paenibacillaceae</taxon>
        <taxon>Paenibacillus</taxon>
    </lineage>
</organism>
<keyword evidence="3" id="KW-0408">Iron</keyword>
<evidence type="ECO:0000256" key="2">
    <source>
        <dbReference type="ARBA" id="ARBA00022723"/>
    </source>
</evidence>
<evidence type="ECO:0000256" key="1">
    <source>
        <dbReference type="ARBA" id="ARBA00022714"/>
    </source>
</evidence>
<accession>A0A5C4T1E8</accession>
<reference evidence="6 7" key="1">
    <citation type="submission" date="2019-05" db="EMBL/GenBank/DDBJ databases">
        <title>We sequenced the genome of Paenibacillus hemerocallicola KCTC 33185 for further insight into its adaptation and study the phylogeny of Paenibacillus.</title>
        <authorList>
            <person name="Narsing Rao M.P."/>
        </authorList>
    </citation>
    <scope>NUCLEOTIDE SEQUENCE [LARGE SCALE GENOMIC DNA]</scope>
    <source>
        <strain evidence="6 7">KCTC 33185</strain>
    </source>
</reference>
<dbReference type="OrthoDB" id="9795104at2"/>
<dbReference type="SUPFAM" id="SSF50022">
    <property type="entry name" value="ISP domain"/>
    <property type="match status" value="1"/>
</dbReference>
<dbReference type="Proteomes" id="UP000307943">
    <property type="component" value="Unassembled WGS sequence"/>
</dbReference>
<dbReference type="Gene3D" id="2.102.10.10">
    <property type="entry name" value="Rieske [2Fe-2S] iron-sulphur domain"/>
    <property type="match status" value="1"/>
</dbReference>
<comment type="caution">
    <text evidence="6">The sequence shown here is derived from an EMBL/GenBank/DDBJ whole genome shotgun (WGS) entry which is preliminary data.</text>
</comment>
<sequence length="124" mass="13974">MMADYAVGHVSEIPPGSSKVIEADRRSIGVFNIAGQFYAIRNLCPHQGAALCDGLVTSYVTSDRPGEFAYEKEGEIIRCPWHFWEFDIKTGCMIVDPKTRTKTYDVTVERYDVTVDEEIVIVHV</sequence>
<dbReference type="EMBL" id="VDCQ01000053">
    <property type="protein sequence ID" value="TNJ62803.1"/>
    <property type="molecule type" value="Genomic_DNA"/>
</dbReference>
<dbReference type="PANTHER" id="PTHR21496:SF23">
    <property type="entry name" value="3-PHENYLPROPIONATE_CINNAMIC ACID DIOXYGENASE FERREDOXIN SUBUNIT"/>
    <property type="match status" value="1"/>
</dbReference>
<gene>
    <name evidence="6" type="ORF">FE784_28925</name>
</gene>
<proteinExistence type="predicted"/>
<evidence type="ECO:0000259" key="5">
    <source>
        <dbReference type="PROSITE" id="PS51296"/>
    </source>
</evidence>
<dbReference type="GO" id="GO:0004497">
    <property type="term" value="F:monooxygenase activity"/>
    <property type="evidence" value="ECO:0007669"/>
    <property type="project" value="UniProtKB-ARBA"/>
</dbReference>
<protein>
    <submittedName>
        <fullName evidence="6">Rieske (2Fe-2S) protein</fullName>
    </submittedName>
</protein>
<dbReference type="GO" id="GO:0046872">
    <property type="term" value="F:metal ion binding"/>
    <property type="evidence" value="ECO:0007669"/>
    <property type="project" value="UniProtKB-KW"/>
</dbReference>
<keyword evidence="2" id="KW-0479">Metal-binding</keyword>
<dbReference type="GO" id="GO:0051537">
    <property type="term" value="F:2 iron, 2 sulfur cluster binding"/>
    <property type="evidence" value="ECO:0007669"/>
    <property type="project" value="UniProtKB-KW"/>
</dbReference>
<feature type="domain" description="Rieske" evidence="5">
    <location>
        <begin position="5"/>
        <end position="115"/>
    </location>
</feature>
<keyword evidence="1" id="KW-0001">2Fe-2S</keyword>
<dbReference type="AlphaFoldDB" id="A0A5C4T1E8"/>
<name>A0A5C4T1E8_9BACL</name>
<evidence type="ECO:0000313" key="7">
    <source>
        <dbReference type="Proteomes" id="UP000307943"/>
    </source>
</evidence>
<evidence type="ECO:0000313" key="6">
    <source>
        <dbReference type="EMBL" id="TNJ62803.1"/>
    </source>
</evidence>
<dbReference type="PANTHER" id="PTHR21496">
    <property type="entry name" value="FERREDOXIN-RELATED"/>
    <property type="match status" value="1"/>
</dbReference>
<keyword evidence="7" id="KW-1185">Reference proteome</keyword>
<dbReference type="PROSITE" id="PS51296">
    <property type="entry name" value="RIESKE"/>
    <property type="match status" value="1"/>
</dbReference>
<keyword evidence="4" id="KW-0411">Iron-sulfur</keyword>
<dbReference type="InterPro" id="IPR036922">
    <property type="entry name" value="Rieske_2Fe-2S_sf"/>
</dbReference>
<dbReference type="InterPro" id="IPR017941">
    <property type="entry name" value="Rieske_2Fe-2S"/>
</dbReference>
<evidence type="ECO:0000256" key="4">
    <source>
        <dbReference type="ARBA" id="ARBA00023014"/>
    </source>
</evidence>